<dbReference type="GO" id="GO:0019563">
    <property type="term" value="P:glycerol catabolic process"/>
    <property type="evidence" value="ECO:0007669"/>
    <property type="project" value="TreeGrafter"/>
</dbReference>
<evidence type="ECO:0000256" key="8">
    <source>
        <dbReference type="RuleBase" id="RU363013"/>
    </source>
</evidence>
<evidence type="ECO:0000256" key="2">
    <source>
        <dbReference type="ARBA" id="ARBA00022432"/>
    </source>
</evidence>
<dbReference type="GO" id="GO:0006094">
    <property type="term" value="P:gluconeogenesis"/>
    <property type="evidence" value="ECO:0007669"/>
    <property type="project" value="UniProtKB-UniRule"/>
</dbReference>
<dbReference type="InterPro" id="IPR020861">
    <property type="entry name" value="Triosephosphate_isomerase_AS"/>
</dbReference>
<dbReference type="Pfam" id="PF00121">
    <property type="entry name" value="TIM"/>
    <property type="match status" value="1"/>
</dbReference>
<dbReference type="EC" id="5.3.1.1" evidence="7 8"/>
<comment type="subcellular location">
    <subcellularLocation>
        <location evidence="7 8">Cytoplasm</location>
    </subcellularLocation>
</comment>
<evidence type="ECO:0000256" key="7">
    <source>
        <dbReference type="HAMAP-Rule" id="MF_00147"/>
    </source>
</evidence>
<dbReference type="HAMAP" id="MF_00147_A">
    <property type="entry name" value="TIM_A"/>
    <property type="match status" value="1"/>
</dbReference>
<dbReference type="PROSITE" id="PS51440">
    <property type="entry name" value="TIM_2"/>
    <property type="match status" value="1"/>
</dbReference>
<dbReference type="NCBIfam" id="TIGR00419">
    <property type="entry name" value="tim"/>
    <property type="match status" value="1"/>
</dbReference>
<evidence type="ECO:0000256" key="3">
    <source>
        <dbReference type="ARBA" id="ARBA00022490"/>
    </source>
</evidence>
<dbReference type="GO" id="GO:0006096">
    <property type="term" value="P:glycolytic process"/>
    <property type="evidence" value="ECO:0007669"/>
    <property type="project" value="UniProtKB-UniRule"/>
</dbReference>
<feature type="binding site" evidence="7">
    <location>
        <position position="183"/>
    </location>
    <ligand>
        <name>substrate</name>
    </ligand>
</feature>
<dbReference type="FunFam" id="3.20.20.70:FF:000223">
    <property type="entry name" value="Triosephosphate isomerase"/>
    <property type="match status" value="1"/>
</dbReference>
<comment type="subunit">
    <text evidence="6 7">Homotetramer; dimer of dimers.</text>
</comment>
<evidence type="ECO:0000313" key="9">
    <source>
        <dbReference type="EMBL" id="HFK20210.1"/>
    </source>
</evidence>
<evidence type="ECO:0000256" key="5">
    <source>
        <dbReference type="ARBA" id="ARBA00023235"/>
    </source>
</evidence>
<comment type="pathway">
    <text evidence="7 8">Carbohydrate biosynthesis; gluconeogenesis.</text>
</comment>
<feature type="binding site" evidence="7">
    <location>
        <begin position="204"/>
        <end position="205"/>
    </location>
    <ligand>
        <name>substrate</name>
    </ligand>
</feature>
<keyword evidence="2 7" id="KW-0312">Gluconeogenesis</keyword>
<sequence length="227" mass="24219">MALIFPIILLNFKTYLESQGERAVALAKVAERVGKEYGVTIAVAPQIVDLKLVASSAEIPVFSQHADPYKPGSFTGHISCEAIKQAGAVGSILNHSEHRLRIDVVEETIERCRSLELMTCVCANTSTVGKALAALSPEMVAVEPPELIGSGVSVSKAKPEVISDSVRMIREVNEDVHVLCGAGVTTGEDVKTALRLGAEGILVASGVVKSKDPEKVLREFAEACQRR</sequence>
<feature type="active site" description="Proton acceptor" evidence="7">
    <location>
        <position position="143"/>
    </location>
</feature>
<gene>
    <name evidence="7 9" type="primary">tpiA</name>
    <name evidence="9" type="ORF">ENS19_02915</name>
</gene>
<evidence type="ECO:0000256" key="1">
    <source>
        <dbReference type="ARBA" id="ARBA00019397"/>
    </source>
</evidence>
<name>A0A7C3IWX8_9CREN</name>
<dbReference type="GO" id="GO:0004807">
    <property type="term" value="F:triose-phosphate isomerase activity"/>
    <property type="evidence" value="ECO:0007669"/>
    <property type="project" value="UniProtKB-UniRule"/>
</dbReference>
<evidence type="ECO:0000256" key="4">
    <source>
        <dbReference type="ARBA" id="ARBA00023152"/>
    </source>
</evidence>
<dbReference type="InterPro" id="IPR013785">
    <property type="entry name" value="Aldolase_TIM"/>
</dbReference>
<accession>A0A7C3IWX8</accession>
<keyword evidence="4 7" id="KW-0324">Glycolysis</keyword>
<dbReference type="NCBIfam" id="NF003302">
    <property type="entry name" value="PRK04302.1"/>
    <property type="match status" value="1"/>
</dbReference>
<dbReference type="UniPathway" id="UPA00138"/>
<dbReference type="PROSITE" id="PS00171">
    <property type="entry name" value="TIM_1"/>
    <property type="match status" value="1"/>
</dbReference>
<dbReference type="PANTHER" id="PTHR21139:SF42">
    <property type="entry name" value="TRIOSEPHOSPHATE ISOMERASE"/>
    <property type="match status" value="1"/>
</dbReference>
<reference evidence="9" key="1">
    <citation type="journal article" date="2020" name="mSystems">
        <title>Genome- and Community-Level Interaction Insights into Carbon Utilization and Element Cycling Functions of Hydrothermarchaeota in Hydrothermal Sediment.</title>
        <authorList>
            <person name="Zhou Z."/>
            <person name="Liu Y."/>
            <person name="Xu W."/>
            <person name="Pan J."/>
            <person name="Luo Z.H."/>
            <person name="Li M."/>
        </authorList>
    </citation>
    <scope>NUCLEOTIDE SEQUENCE [LARGE SCALE GENOMIC DNA]</scope>
    <source>
        <strain evidence="9">SpSt-468</strain>
    </source>
</reference>
<dbReference type="CDD" id="cd00311">
    <property type="entry name" value="TIM"/>
    <property type="match status" value="1"/>
</dbReference>
<keyword evidence="5 7" id="KW-0413">Isomerase</keyword>
<dbReference type="GO" id="GO:0005829">
    <property type="term" value="C:cytosol"/>
    <property type="evidence" value="ECO:0007669"/>
    <property type="project" value="TreeGrafter"/>
</dbReference>
<feature type="binding site" evidence="7">
    <location>
        <position position="148"/>
    </location>
    <ligand>
        <name>substrate</name>
    </ligand>
</feature>
<dbReference type="UniPathway" id="UPA00109">
    <property type="reaction ID" value="UER00189"/>
</dbReference>
<comment type="catalytic activity">
    <reaction evidence="7 8">
        <text>D-glyceraldehyde 3-phosphate = dihydroxyacetone phosphate</text>
        <dbReference type="Rhea" id="RHEA:18585"/>
        <dbReference type="ChEBI" id="CHEBI:57642"/>
        <dbReference type="ChEBI" id="CHEBI:59776"/>
        <dbReference type="EC" id="5.3.1.1"/>
    </reaction>
</comment>
<dbReference type="Gene3D" id="3.20.20.70">
    <property type="entry name" value="Aldolase class I"/>
    <property type="match status" value="1"/>
</dbReference>
<feature type="binding site" evidence="7">
    <location>
        <begin position="11"/>
        <end position="13"/>
    </location>
    <ligand>
        <name>substrate</name>
    </ligand>
</feature>
<evidence type="ECO:0000256" key="6">
    <source>
        <dbReference type="ARBA" id="ARBA00044762"/>
    </source>
</evidence>
<organism evidence="9">
    <name type="scientific">Candidatus Methanomethylicus mesodigestus</name>
    <dbReference type="NCBI Taxonomy" id="1867258"/>
    <lineage>
        <taxon>Archaea</taxon>
        <taxon>Thermoproteota</taxon>
        <taxon>Methanosuratincolia</taxon>
        <taxon>Candidatus Methanomethylicales</taxon>
        <taxon>Candidatus Methanomethylicaceae</taxon>
        <taxon>Candidatus Methanomethylicus</taxon>
    </lineage>
</organism>
<dbReference type="PANTHER" id="PTHR21139">
    <property type="entry name" value="TRIOSEPHOSPHATE ISOMERASE"/>
    <property type="match status" value="1"/>
</dbReference>
<feature type="active site" description="Electrophile" evidence="7">
    <location>
        <position position="95"/>
    </location>
</feature>
<proteinExistence type="inferred from homology"/>
<keyword evidence="3 7" id="KW-0963">Cytoplasm</keyword>
<dbReference type="SUPFAM" id="SSF51351">
    <property type="entry name" value="Triosephosphate isomerase (TIM)"/>
    <property type="match status" value="1"/>
</dbReference>
<dbReference type="InterPro" id="IPR022891">
    <property type="entry name" value="Triosephosphate_isomerase_arc"/>
</dbReference>
<dbReference type="EMBL" id="DSTX01000002">
    <property type="protein sequence ID" value="HFK20210.1"/>
    <property type="molecule type" value="Genomic_DNA"/>
</dbReference>
<dbReference type="InterPro" id="IPR000652">
    <property type="entry name" value="Triosephosphate_isomerase"/>
</dbReference>
<comment type="similarity">
    <text evidence="7 8">Belongs to the triosephosphate isomerase family.</text>
</comment>
<protein>
    <recommendedName>
        <fullName evidence="1 7">Triosephosphate isomerase</fullName>
        <shortName evidence="7">TIM</shortName>
        <shortName evidence="7">TPI</shortName>
        <ecNumber evidence="7 8">5.3.1.1</ecNumber>
    </recommendedName>
    <alternativeName>
        <fullName evidence="7">Triose-phosphate isomerase</fullName>
    </alternativeName>
</protein>
<comment type="pathway">
    <text evidence="7 8">Carbohydrate degradation; glycolysis; D-glyceraldehyde 3-phosphate from glycerone phosphate: step 1/1.</text>
</comment>
<dbReference type="InterPro" id="IPR035990">
    <property type="entry name" value="TIM_sf"/>
</dbReference>
<dbReference type="AlphaFoldDB" id="A0A7C3IWX8"/>
<dbReference type="GO" id="GO:0046166">
    <property type="term" value="P:glyceraldehyde-3-phosphate biosynthetic process"/>
    <property type="evidence" value="ECO:0007669"/>
    <property type="project" value="TreeGrafter"/>
</dbReference>
<comment type="caution">
    <text evidence="9">The sequence shown here is derived from an EMBL/GenBank/DDBJ whole genome shotgun (WGS) entry which is preliminary data.</text>
</comment>
<comment type="function">
    <text evidence="7">Involved in the gluconeogenesis. Catalyzes stereospecifically the conversion of dihydroxyacetone phosphate (DHAP) to D-glyceraldehyde-3-phosphate (G3P).</text>
</comment>